<dbReference type="GO" id="GO:0003677">
    <property type="term" value="F:DNA binding"/>
    <property type="evidence" value="ECO:0007669"/>
    <property type="project" value="UniProtKB-KW"/>
</dbReference>
<accession>A0A4D6M9H4</accession>
<dbReference type="InterPro" id="IPR050655">
    <property type="entry name" value="Plant_B3_domain"/>
</dbReference>
<dbReference type="Pfam" id="PF02362">
    <property type="entry name" value="B3"/>
    <property type="match status" value="1"/>
</dbReference>
<evidence type="ECO:0000313" key="7">
    <source>
        <dbReference type="EMBL" id="QCD97637.1"/>
    </source>
</evidence>
<keyword evidence="4" id="KW-0804">Transcription</keyword>
<dbReference type="InterPro" id="IPR015300">
    <property type="entry name" value="DNA-bd_pseudobarrel_sf"/>
</dbReference>
<dbReference type="InterPro" id="IPR003340">
    <property type="entry name" value="B3_DNA-bd"/>
</dbReference>
<keyword evidence="8" id="KW-1185">Reference proteome</keyword>
<dbReference type="EMBL" id="CP039350">
    <property type="protein sequence ID" value="QCD97637.1"/>
    <property type="molecule type" value="Genomic_DNA"/>
</dbReference>
<dbReference type="GO" id="GO:0005634">
    <property type="term" value="C:nucleus"/>
    <property type="evidence" value="ECO:0007669"/>
    <property type="project" value="UniProtKB-SubCell"/>
</dbReference>
<gene>
    <name evidence="7" type="ORF">DEO72_LG6g2348</name>
</gene>
<sequence length="340" mass="40270">MTCFGFETVGQEFLRFDETFFDYWGQHMEMGTNYFRDPVGNYLMLEFEESFMQNRSFRIAREISNFYNLDDLYWLGILYCGHCYFQIRIFSLAMKEIEYPAPRLLPNPQQPLSSSRFFTCFKSELLLPQTCIKLEYAFVIFWAHELDYDNIQLIDPRQKKHDVRIHKSVNADLIIEKGVLEMVQYFNVKENKIIHMSYVDRNTFLFRLFSSDGIEINYAPEVVNISNHDTHLGDYDPADFYYSMAKCLSENDTKSSSLYLESEFAAKALVRNRTRYILVNSEGDCWPCTIRRSGRTNKECYLSCGWKEFCKENKLKEGTIIRLGVDKEQSNFIYVMEIKV</sequence>
<comment type="subcellular location">
    <subcellularLocation>
        <location evidence="1">Nucleus</location>
    </subcellularLocation>
</comment>
<dbReference type="AlphaFoldDB" id="A0A4D6M9H4"/>
<keyword evidence="3" id="KW-0238">DNA-binding</keyword>
<evidence type="ECO:0000256" key="2">
    <source>
        <dbReference type="ARBA" id="ARBA00023015"/>
    </source>
</evidence>
<keyword evidence="5" id="KW-0539">Nucleus</keyword>
<name>A0A4D6M9H4_VIGUN</name>
<dbReference type="PROSITE" id="PS50863">
    <property type="entry name" value="B3"/>
    <property type="match status" value="1"/>
</dbReference>
<proteinExistence type="predicted"/>
<feature type="domain" description="TF-B3" evidence="6">
    <location>
        <begin position="243"/>
        <end position="339"/>
    </location>
</feature>
<evidence type="ECO:0000313" key="8">
    <source>
        <dbReference type="Proteomes" id="UP000501690"/>
    </source>
</evidence>
<evidence type="ECO:0000256" key="3">
    <source>
        <dbReference type="ARBA" id="ARBA00023125"/>
    </source>
</evidence>
<evidence type="ECO:0000256" key="1">
    <source>
        <dbReference type="ARBA" id="ARBA00004123"/>
    </source>
</evidence>
<dbReference type="Gene3D" id="2.40.330.10">
    <property type="entry name" value="DNA-binding pseudobarrel domain"/>
    <property type="match status" value="1"/>
</dbReference>
<keyword evidence="2" id="KW-0805">Transcription regulation</keyword>
<dbReference type="PANTHER" id="PTHR31920">
    <property type="entry name" value="B3 DOMAIN-CONTAINING"/>
    <property type="match status" value="1"/>
</dbReference>
<dbReference type="SUPFAM" id="SSF101936">
    <property type="entry name" value="DNA-binding pseudobarrel domain"/>
    <property type="match status" value="1"/>
</dbReference>
<dbReference type="Proteomes" id="UP000501690">
    <property type="component" value="Linkage Group LG6"/>
</dbReference>
<evidence type="ECO:0000259" key="6">
    <source>
        <dbReference type="PROSITE" id="PS50863"/>
    </source>
</evidence>
<reference evidence="7 8" key="1">
    <citation type="submission" date="2019-04" db="EMBL/GenBank/DDBJ databases">
        <title>An improved genome assembly and genetic linkage map for asparagus bean, Vigna unguiculata ssp. sesquipedialis.</title>
        <authorList>
            <person name="Xia Q."/>
            <person name="Zhang R."/>
            <person name="Dong Y."/>
        </authorList>
    </citation>
    <scope>NUCLEOTIDE SEQUENCE [LARGE SCALE GENOMIC DNA]</scope>
    <source>
        <tissue evidence="7">Leaf</tissue>
    </source>
</reference>
<evidence type="ECO:0000256" key="5">
    <source>
        <dbReference type="ARBA" id="ARBA00023242"/>
    </source>
</evidence>
<protein>
    <recommendedName>
        <fullName evidence="6">TF-B3 domain-containing protein</fullName>
    </recommendedName>
</protein>
<dbReference type="CDD" id="cd10017">
    <property type="entry name" value="B3_DNA"/>
    <property type="match status" value="1"/>
</dbReference>
<organism evidence="7 8">
    <name type="scientific">Vigna unguiculata</name>
    <name type="common">Cowpea</name>
    <dbReference type="NCBI Taxonomy" id="3917"/>
    <lineage>
        <taxon>Eukaryota</taxon>
        <taxon>Viridiplantae</taxon>
        <taxon>Streptophyta</taxon>
        <taxon>Embryophyta</taxon>
        <taxon>Tracheophyta</taxon>
        <taxon>Spermatophyta</taxon>
        <taxon>Magnoliopsida</taxon>
        <taxon>eudicotyledons</taxon>
        <taxon>Gunneridae</taxon>
        <taxon>Pentapetalae</taxon>
        <taxon>rosids</taxon>
        <taxon>fabids</taxon>
        <taxon>Fabales</taxon>
        <taxon>Fabaceae</taxon>
        <taxon>Papilionoideae</taxon>
        <taxon>50 kb inversion clade</taxon>
        <taxon>NPAAA clade</taxon>
        <taxon>indigoferoid/millettioid clade</taxon>
        <taxon>Phaseoleae</taxon>
        <taxon>Vigna</taxon>
    </lineage>
</organism>
<dbReference type="PANTHER" id="PTHR31920:SF132">
    <property type="entry name" value="TF-B3 DOMAIN-CONTAINING PROTEIN"/>
    <property type="match status" value="1"/>
</dbReference>
<evidence type="ECO:0000256" key="4">
    <source>
        <dbReference type="ARBA" id="ARBA00023163"/>
    </source>
</evidence>